<name>A0A0Q3NV48_BRADI</name>
<evidence type="ECO:0000313" key="3">
    <source>
        <dbReference type="EnsemblPlants" id="KQK21366"/>
    </source>
</evidence>
<keyword evidence="4" id="KW-1185">Reference proteome</keyword>
<evidence type="ECO:0000313" key="2">
    <source>
        <dbReference type="EMBL" id="KQK21366.1"/>
    </source>
</evidence>
<evidence type="ECO:0000256" key="1">
    <source>
        <dbReference type="SAM" id="MobiDB-lite"/>
    </source>
</evidence>
<feature type="region of interest" description="Disordered" evidence="1">
    <location>
        <begin position="1"/>
        <end position="29"/>
    </location>
</feature>
<organism evidence="2">
    <name type="scientific">Brachypodium distachyon</name>
    <name type="common">Purple false brome</name>
    <name type="synonym">Trachynia distachya</name>
    <dbReference type="NCBI Taxonomy" id="15368"/>
    <lineage>
        <taxon>Eukaryota</taxon>
        <taxon>Viridiplantae</taxon>
        <taxon>Streptophyta</taxon>
        <taxon>Embryophyta</taxon>
        <taxon>Tracheophyta</taxon>
        <taxon>Spermatophyta</taxon>
        <taxon>Magnoliopsida</taxon>
        <taxon>Liliopsida</taxon>
        <taxon>Poales</taxon>
        <taxon>Poaceae</taxon>
        <taxon>BOP clade</taxon>
        <taxon>Pooideae</taxon>
        <taxon>Stipodae</taxon>
        <taxon>Brachypodieae</taxon>
        <taxon>Brachypodium</taxon>
    </lineage>
</organism>
<reference evidence="2 3" key="1">
    <citation type="journal article" date="2010" name="Nature">
        <title>Genome sequencing and analysis of the model grass Brachypodium distachyon.</title>
        <authorList>
            <consortium name="International Brachypodium Initiative"/>
        </authorList>
    </citation>
    <scope>NUCLEOTIDE SEQUENCE [LARGE SCALE GENOMIC DNA]</scope>
    <source>
        <strain evidence="2 3">Bd21</strain>
    </source>
</reference>
<proteinExistence type="predicted"/>
<dbReference type="STRING" id="15368.A0A0Q3NV48"/>
<dbReference type="PANTHER" id="PTHR23241:SF103">
    <property type="entry name" value="OS11G0673100 PROTEIN"/>
    <property type="match status" value="1"/>
</dbReference>
<feature type="compositionally biased region" description="Basic and acidic residues" evidence="1">
    <location>
        <begin position="7"/>
        <end position="17"/>
    </location>
</feature>
<dbReference type="EMBL" id="CM000880">
    <property type="protein sequence ID" value="KQK21366.1"/>
    <property type="molecule type" value="Genomic_DNA"/>
</dbReference>
<evidence type="ECO:0000313" key="4">
    <source>
        <dbReference type="Proteomes" id="UP000008810"/>
    </source>
</evidence>
<reference evidence="2" key="2">
    <citation type="submission" date="2017-06" db="EMBL/GenBank/DDBJ databases">
        <title>WGS assembly of Brachypodium distachyon.</title>
        <authorList>
            <consortium name="The International Brachypodium Initiative"/>
            <person name="Lucas S."/>
            <person name="Harmon-Smith M."/>
            <person name="Lail K."/>
            <person name="Tice H."/>
            <person name="Grimwood J."/>
            <person name="Bruce D."/>
            <person name="Barry K."/>
            <person name="Shu S."/>
            <person name="Lindquist E."/>
            <person name="Wang M."/>
            <person name="Pitluck S."/>
            <person name="Vogel J.P."/>
            <person name="Garvin D.F."/>
            <person name="Mockler T.C."/>
            <person name="Schmutz J."/>
            <person name="Rokhsar D."/>
            <person name="Bevan M.W."/>
        </authorList>
    </citation>
    <scope>NUCLEOTIDE SEQUENCE</scope>
    <source>
        <strain evidence="2">Bd21</strain>
    </source>
</reference>
<dbReference type="Gramene" id="KQK21366">
    <property type="protein sequence ID" value="KQK21366"/>
    <property type="gene ID" value="BRADI_1g60391v3"/>
</dbReference>
<reference evidence="3" key="3">
    <citation type="submission" date="2018-08" db="UniProtKB">
        <authorList>
            <consortium name="EnsemblPlants"/>
        </authorList>
    </citation>
    <scope>IDENTIFICATION</scope>
    <source>
        <strain evidence="3">cv. Bd21</strain>
    </source>
</reference>
<sequence length="84" mass="9653">MVTDDNDERHKLEKDLGIDDEVGQSRNNEVGKTNSALALMNKKFRMIHRLLSLANVMPFGRVTMHSLYLTSKIDLRLTLTLIRL</sequence>
<accession>A0A0Q3NV48</accession>
<dbReference type="EnsemblPlants" id="KQK21366">
    <property type="protein sequence ID" value="KQK21366"/>
    <property type="gene ID" value="BRADI_1g60391v3"/>
</dbReference>
<dbReference type="InterPro" id="IPR053009">
    <property type="entry name" value="Xanthocillin_Biosynth-Assoc"/>
</dbReference>
<protein>
    <submittedName>
        <fullName evidence="2 3">Uncharacterized protein</fullName>
    </submittedName>
</protein>
<gene>
    <name evidence="2" type="ORF">BRADI_1g60391v3</name>
</gene>
<dbReference type="AlphaFoldDB" id="A0A0Q3NV48"/>
<dbReference type="Proteomes" id="UP000008810">
    <property type="component" value="Chromosome 1"/>
</dbReference>
<dbReference type="OrthoDB" id="1641132at2759"/>
<dbReference type="InParanoid" id="A0A0Q3NV48"/>
<dbReference type="PANTHER" id="PTHR23241">
    <property type="entry name" value="LATE EMBRYOGENESIS ABUNDANT PLANTS LEA-RELATED"/>
    <property type="match status" value="1"/>
</dbReference>